<evidence type="ECO:0000313" key="15">
    <source>
        <dbReference type="Proteomes" id="UP001054902"/>
    </source>
</evidence>
<dbReference type="GO" id="GO:0003924">
    <property type="term" value="F:GTPase activity"/>
    <property type="evidence" value="ECO:0007669"/>
    <property type="project" value="InterPro"/>
</dbReference>
<dbReference type="Gene3D" id="3.40.50.300">
    <property type="entry name" value="P-loop containing nucleotide triphosphate hydrolases"/>
    <property type="match status" value="1"/>
</dbReference>
<keyword evidence="15" id="KW-1185">Reference proteome</keyword>
<feature type="chain" id="PRO_5041966412" description="signal-recognition-particle GTPase" evidence="12">
    <location>
        <begin position="20"/>
        <end position="584"/>
    </location>
</feature>
<comment type="similarity">
    <text evidence="2">Belongs to the GTP-binding SRP family. SRP54 subfamily.</text>
</comment>
<evidence type="ECO:0000256" key="2">
    <source>
        <dbReference type="ARBA" id="ARBA00005450"/>
    </source>
</evidence>
<dbReference type="InterPro" id="IPR022941">
    <property type="entry name" value="SRP54"/>
</dbReference>
<organism evidence="14 15">
    <name type="scientific">Chaetoceros tenuissimus</name>
    <dbReference type="NCBI Taxonomy" id="426638"/>
    <lineage>
        <taxon>Eukaryota</taxon>
        <taxon>Sar</taxon>
        <taxon>Stramenopiles</taxon>
        <taxon>Ochrophyta</taxon>
        <taxon>Bacillariophyta</taxon>
        <taxon>Coscinodiscophyceae</taxon>
        <taxon>Chaetocerotophycidae</taxon>
        <taxon>Chaetocerotales</taxon>
        <taxon>Chaetocerotaceae</taxon>
        <taxon>Chaetoceros</taxon>
    </lineage>
</organism>
<name>A0AAD3GZG8_9STRA</name>
<dbReference type="SUPFAM" id="SSF52540">
    <property type="entry name" value="P-loop containing nucleoside triphosphate hydrolases"/>
    <property type="match status" value="2"/>
</dbReference>
<dbReference type="Pfam" id="PF02978">
    <property type="entry name" value="SRP_SPB"/>
    <property type="match status" value="1"/>
</dbReference>
<comment type="subcellular location">
    <subcellularLocation>
        <location evidence="1">Cytoplasm</location>
    </subcellularLocation>
</comment>
<dbReference type="SUPFAM" id="SSF47364">
    <property type="entry name" value="Domain of the SRP/SRP receptor G-proteins"/>
    <property type="match status" value="1"/>
</dbReference>
<dbReference type="EC" id="3.6.5.4" evidence="10"/>
<evidence type="ECO:0000256" key="4">
    <source>
        <dbReference type="ARBA" id="ARBA00022741"/>
    </source>
</evidence>
<gene>
    <name evidence="14" type="ORF">CTEN210_01239</name>
</gene>
<evidence type="ECO:0000256" key="9">
    <source>
        <dbReference type="ARBA" id="ARBA00023274"/>
    </source>
</evidence>
<keyword evidence="4" id="KW-0547">Nucleotide-binding</keyword>
<dbReference type="InterPro" id="IPR000897">
    <property type="entry name" value="SRP54_GTPase_dom"/>
</dbReference>
<evidence type="ECO:0000256" key="6">
    <source>
        <dbReference type="ARBA" id="ARBA00022884"/>
    </source>
</evidence>
<dbReference type="InterPro" id="IPR003593">
    <property type="entry name" value="AAA+_ATPase"/>
</dbReference>
<accession>A0AAD3GZG8</accession>
<evidence type="ECO:0000256" key="5">
    <source>
        <dbReference type="ARBA" id="ARBA00022801"/>
    </source>
</evidence>
<dbReference type="InterPro" id="IPR042101">
    <property type="entry name" value="SRP54_N_sf"/>
</dbReference>
<keyword evidence="9" id="KW-0687">Ribonucleoprotein</keyword>
<keyword evidence="8" id="KW-0733">Signal recognition particle</keyword>
<dbReference type="SMART" id="SM00382">
    <property type="entry name" value="AAA"/>
    <property type="match status" value="1"/>
</dbReference>
<evidence type="ECO:0000259" key="13">
    <source>
        <dbReference type="PROSITE" id="PS00300"/>
    </source>
</evidence>
<keyword evidence="7" id="KW-0342">GTP-binding</keyword>
<dbReference type="SMART" id="SM00963">
    <property type="entry name" value="SRP54_N"/>
    <property type="match status" value="1"/>
</dbReference>
<keyword evidence="6" id="KW-0694">RNA-binding</keyword>
<comment type="caution">
    <text evidence="14">The sequence shown here is derived from an EMBL/GenBank/DDBJ whole genome shotgun (WGS) entry which is preliminary data.</text>
</comment>
<dbReference type="InterPro" id="IPR013822">
    <property type="entry name" value="Signal_recog_particl_SRP54_hlx"/>
</dbReference>
<dbReference type="GO" id="GO:0005525">
    <property type="term" value="F:GTP binding"/>
    <property type="evidence" value="ECO:0007669"/>
    <property type="project" value="UniProtKB-KW"/>
</dbReference>
<evidence type="ECO:0000256" key="12">
    <source>
        <dbReference type="SAM" id="SignalP"/>
    </source>
</evidence>
<evidence type="ECO:0000256" key="8">
    <source>
        <dbReference type="ARBA" id="ARBA00023135"/>
    </source>
</evidence>
<evidence type="ECO:0000256" key="3">
    <source>
        <dbReference type="ARBA" id="ARBA00022490"/>
    </source>
</evidence>
<comment type="catalytic activity">
    <reaction evidence="11">
        <text>GTP + H2O = GDP + phosphate + H(+)</text>
        <dbReference type="Rhea" id="RHEA:19669"/>
        <dbReference type="ChEBI" id="CHEBI:15377"/>
        <dbReference type="ChEBI" id="CHEBI:15378"/>
        <dbReference type="ChEBI" id="CHEBI:37565"/>
        <dbReference type="ChEBI" id="CHEBI:43474"/>
        <dbReference type="ChEBI" id="CHEBI:58189"/>
        <dbReference type="EC" id="3.6.5.4"/>
    </reaction>
    <physiologicalReaction direction="left-to-right" evidence="11">
        <dbReference type="Rhea" id="RHEA:19670"/>
    </physiologicalReaction>
</comment>
<dbReference type="Pfam" id="PF00448">
    <property type="entry name" value="SRP54"/>
    <property type="match status" value="2"/>
</dbReference>
<evidence type="ECO:0000313" key="14">
    <source>
        <dbReference type="EMBL" id="GFH44765.1"/>
    </source>
</evidence>
<dbReference type="SUPFAM" id="SSF47446">
    <property type="entry name" value="Signal peptide-binding domain"/>
    <property type="match status" value="1"/>
</dbReference>
<keyword evidence="3" id="KW-0963">Cytoplasm</keyword>
<dbReference type="AlphaFoldDB" id="A0AAD3GZG8"/>
<dbReference type="PROSITE" id="PS00300">
    <property type="entry name" value="SRP54"/>
    <property type="match status" value="1"/>
</dbReference>
<keyword evidence="5" id="KW-0378">Hydrolase</keyword>
<dbReference type="GO" id="GO:0006614">
    <property type="term" value="P:SRP-dependent cotranslational protein targeting to membrane"/>
    <property type="evidence" value="ECO:0007669"/>
    <property type="project" value="InterPro"/>
</dbReference>
<dbReference type="SMART" id="SM00962">
    <property type="entry name" value="SRP54"/>
    <property type="match status" value="1"/>
</dbReference>
<dbReference type="InterPro" id="IPR036891">
    <property type="entry name" value="Signal_recog_part_SRP54_M_sf"/>
</dbReference>
<protein>
    <recommendedName>
        <fullName evidence="10">signal-recognition-particle GTPase</fullName>
        <ecNumber evidence="10">3.6.5.4</ecNumber>
    </recommendedName>
</protein>
<dbReference type="InterPro" id="IPR036225">
    <property type="entry name" value="SRP/SRP_N"/>
</dbReference>
<proteinExistence type="inferred from homology"/>
<dbReference type="GO" id="GO:0008312">
    <property type="term" value="F:7S RNA binding"/>
    <property type="evidence" value="ECO:0007669"/>
    <property type="project" value="InterPro"/>
</dbReference>
<dbReference type="Gene3D" id="1.10.260.30">
    <property type="entry name" value="Signal recognition particle, SRP54 subunit, M-domain"/>
    <property type="match status" value="1"/>
</dbReference>
<dbReference type="InterPro" id="IPR027417">
    <property type="entry name" value="P-loop_NTPase"/>
</dbReference>
<dbReference type="Proteomes" id="UP001054902">
    <property type="component" value="Unassembled WGS sequence"/>
</dbReference>
<sequence length="584" mass="62710">MKLSFGITLLLTQLATTEAFAPSSSFTSFSASSQSFQSKNVFTQPISRRQNGSEMKMMFDQLSNAISEVAKNIGGRQKMTEKSIANALKDVRRALLDADVNLGVADTLIEGVKNRSIGQEVTKGVTADQQFIKAMYDELLDMMGGDSTVKNTGTMSNVPAATLAVGKAEEPAVILLAGLQGAGKTTAAGKLALYLKEREVDYDAVEAMGEEEASKLLTSRMPTRNRKVLLAAADVYRPAAISQLEILGETVGVDVFSMGTEADPVDIARKAVEKAKAEGYDTVLVDTAGRQVIDEDLMDELKRVKEEVQPQETLLVVDAMTGQEAASLTAAFDNAVGITGAVLTKMDGDSRGGAAVSVRGVSGKPIKFVGTGEKTPDLEPFYPDRMASRILGMGDVVSLVEKAAAEVSDADAEAMQKKMLEQKFDFEDFLKQSELVSKMGNFAGVAKMLPGIGGQLDNSKIREVEARLKRSKAMIQSMTKKERENPDLFITDKSARSRVLRITRGSGNSFENGINFISEFQKMRTMMSRMQKQMGGMPDGVGPNGMDPAMAGAGMPEIGNRKMRRAAKKMKKGRGGGKGFGGGF</sequence>
<dbReference type="HAMAP" id="MF_00306">
    <property type="entry name" value="SRP54"/>
    <property type="match status" value="1"/>
</dbReference>
<feature type="domain" description="SRP54-type proteins GTP-binding" evidence="13">
    <location>
        <begin position="365"/>
        <end position="378"/>
    </location>
</feature>
<reference evidence="14 15" key="1">
    <citation type="journal article" date="2021" name="Sci. Rep.">
        <title>The genome of the diatom Chaetoceros tenuissimus carries an ancient integrated fragment of an extant virus.</title>
        <authorList>
            <person name="Hongo Y."/>
            <person name="Kimura K."/>
            <person name="Takaki Y."/>
            <person name="Yoshida Y."/>
            <person name="Baba S."/>
            <person name="Kobayashi G."/>
            <person name="Nagasaki K."/>
            <person name="Hano T."/>
            <person name="Tomaru Y."/>
        </authorList>
    </citation>
    <scope>NUCLEOTIDE SEQUENCE [LARGE SCALE GENOMIC DNA]</scope>
    <source>
        <strain evidence="14 15">NIES-3715</strain>
    </source>
</reference>
<dbReference type="CDD" id="cd18539">
    <property type="entry name" value="SRP_G"/>
    <property type="match status" value="1"/>
</dbReference>
<dbReference type="EMBL" id="BLLK01000020">
    <property type="protein sequence ID" value="GFH44765.1"/>
    <property type="molecule type" value="Genomic_DNA"/>
</dbReference>
<dbReference type="Gene3D" id="1.20.120.140">
    <property type="entry name" value="Signal recognition particle SRP54, nucleotide-binding domain"/>
    <property type="match status" value="1"/>
</dbReference>
<evidence type="ECO:0000256" key="10">
    <source>
        <dbReference type="ARBA" id="ARBA00035672"/>
    </source>
</evidence>
<evidence type="ECO:0000256" key="7">
    <source>
        <dbReference type="ARBA" id="ARBA00023134"/>
    </source>
</evidence>
<dbReference type="InterPro" id="IPR004125">
    <property type="entry name" value="Signal_recog_particle_SRP54_M"/>
</dbReference>
<dbReference type="PANTHER" id="PTHR11564:SF5">
    <property type="entry name" value="SIGNAL RECOGNITION PARTICLE SUBUNIT SRP54"/>
    <property type="match status" value="1"/>
</dbReference>
<evidence type="ECO:0000256" key="11">
    <source>
        <dbReference type="ARBA" id="ARBA00048157"/>
    </source>
</evidence>
<dbReference type="PANTHER" id="PTHR11564">
    <property type="entry name" value="SIGNAL RECOGNITION PARTICLE 54K PROTEIN SRP54"/>
    <property type="match status" value="1"/>
</dbReference>
<dbReference type="GO" id="GO:0005786">
    <property type="term" value="C:signal recognition particle, endoplasmic reticulum targeting"/>
    <property type="evidence" value="ECO:0007669"/>
    <property type="project" value="UniProtKB-KW"/>
</dbReference>
<evidence type="ECO:0000256" key="1">
    <source>
        <dbReference type="ARBA" id="ARBA00004496"/>
    </source>
</evidence>
<dbReference type="Pfam" id="PF02881">
    <property type="entry name" value="SRP54_N"/>
    <property type="match status" value="1"/>
</dbReference>
<feature type="signal peptide" evidence="12">
    <location>
        <begin position="1"/>
        <end position="19"/>
    </location>
</feature>
<keyword evidence="12" id="KW-0732">Signal</keyword>